<sequence>MAMATLRFIGRKIVLGKQGPGLAAASTLRRALATTVGSVDKQKRLLTVRWSDKSRRDSLLPLAWLRDNCQCSACFHPDTLSRLQLMENFDPKIGADSVQFDDASKTCSVTWSDGHVSTYKYDWLMRRSFDSESQQQRSLWYSGKHELWGSDYAIRRHPFDQLMKSDSSLLQFLNDMEAFGLTVVEGAPIAGTEGLRAVTDLCNRVAFPMETNYGTTFTVKSKLNPSNLAYTPARLGLHVDLPFYKDPPGIQLLHCLAQSNNITGGENFFSDGFHAANLLKVANSDAYKMLTTRLVDFYDYETDHLADFHMLCRQRVISLTSDGEYEMICYNNQVRDTYLNMPADQVQLFYDALKAFDTLLHGEQCSVSTKLKEGDIVTFDNRRVLHGRNSYTVHGTAERHLEGAYLRWDEVYSRIRRLEESVRSRQP</sequence>
<dbReference type="Pfam" id="PF02668">
    <property type="entry name" value="TauD"/>
    <property type="match status" value="1"/>
</dbReference>
<evidence type="ECO:0000256" key="5">
    <source>
        <dbReference type="ARBA" id="ARBA00022723"/>
    </source>
</evidence>
<proteinExistence type="inferred from homology"/>
<evidence type="ECO:0000259" key="10">
    <source>
        <dbReference type="Pfam" id="PF02668"/>
    </source>
</evidence>
<dbReference type="InterPro" id="IPR010376">
    <property type="entry name" value="GBBH-like_N"/>
</dbReference>
<evidence type="ECO:0000256" key="8">
    <source>
        <dbReference type="ARBA" id="ARBA00023002"/>
    </source>
</evidence>
<dbReference type="GO" id="GO:0046872">
    <property type="term" value="F:metal ion binding"/>
    <property type="evidence" value="ECO:0007669"/>
    <property type="project" value="UniProtKB-KW"/>
</dbReference>
<evidence type="ECO:0000313" key="13">
    <source>
        <dbReference type="Proteomes" id="UP000215902"/>
    </source>
</evidence>
<dbReference type="Pfam" id="PF06155">
    <property type="entry name" value="GBBH-like_N"/>
    <property type="match status" value="1"/>
</dbReference>
<dbReference type="EMBL" id="NIVC01000129">
    <property type="protein sequence ID" value="PAA90014.1"/>
    <property type="molecule type" value="Genomic_DNA"/>
</dbReference>
<comment type="caution">
    <text evidence="12">The sequence shown here is derived from an EMBL/GenBank/DDBJ whole genome shotgun (WGS) entry which is preliminary data.</text>
</comment>
<comment type="pathway">
    <text evidence="3">Amine and polyamine biosynthesis; carnitine biosynthesis.</text>
</comment>
<evidence type="ECO:0000256" key="9">
    <source>
        <dbReference type="ARBA" id="ARBA00023004"/>
    </source>
</evidence>
<evidence type="ECO:0000256" key="3">
    <source>
        <dbReference type="ARBA" id="ARBA00005022"/>
    </source>
</evidence>
<keyword evidence="13" id="KW-1185">Reference proteome</keyword>
<dbReference type="InterPro" id="IPR042098">
    <property type="entry name" value="TauD-like_sf"/>
</dbReference>
<evidence type="ECO:0000256" key="4">
    <source>
        <dbReference type="ARBA" id="ARBA00008654"/>
    </source>
</evidence>
<dbReference type="GO" id="GO:0045329">
    <property type="term" value="P:carnitine biosynthetic process"/>
    <property type="evidence" value="ECO:0007669"/>
    <property type="project" value="UniProtKB-UniPathway"/>
</dbReference>
<dbReference type="PANTHER" id="PTHR10696">
    <property type="entry name" value="GAMMA-BUTYROBETAINE HYDROXYLASE-RELATED"/>
    <property type="match status" value="1"/>
</dbReference>
<accession>A0A267GX51</accession>
<name>A0A267GX51_9PLAT</name>
<evidence type="ECO:0000256" key="6">
    <source>
        <dbReference type="ARBA" id="ARBA00022873"/>
    </source>
</evidence>
<dbReference type="Gene3D" id="3.60.130.10">
    <property type="entry name" value="Clavaminate synthase-like"/>
    <property type="match status" value="1"/>
</dbReference>
<keyword evidence="8" id="KW-0560">Oxidoreductase</keyword>
<protein>
    <recommendedName>
        <fullName evidence="14">Gamma-butyrobetaine dioxygenase</fullName>
    </recommendedName>
</protein>
<dbReference type="PANTHER" id="PTHR10696:SF33">
    <property type="entry name" value="GAMMA-BUTYROBETAINE DIOXYGENASE"/>
    <property type="match status" value="1"/>
</dbReference>
<evidence type="ECO:0000259" key="11">
    <source>
        <dbReference type="Pfam" id="PF06155"/>
    </source>
</evidence>
<dbReference type="FunFam" id="3.30.2020.30:FF:000002">
    <property type="entry name" value="Putative gamma-butyrobetaine dioxygenase"/>
    <property type="match status" value="1"/>
</dbReference>
<dbReference type="CDD" id="cd00250">
    <property type="entry name" value="CAS_like"/>
    <property type="match status" value="1"/>
</dbReference>
<dbReference type="UniPathway" id="UPA00118"/>
<dbReference type="OrthoDB" id="406634at2759"/>
<comment type="cofactor">
    <cofactor evidence="1">
        <name>Fe(2+)</name>
        <dbReference type="ChEBI" id="CHEBI:29033"/>
    </cofactor>
</comment>
<feature type="domain" description="TauD/TfdA-like" evidence="10">
    <location>
        <begin position="156"/>
        <end position="405"/>
    </location>
</feature>
<dbReference type="AlphaFoldDB" id="A0A267GX51"/>
<dbReference type="GO" id="GO:0016706">
    <property type="term" value="F:2-oxoglutarate-dependent dioxygenase activity"/>
    <property type="evidence" value="ECO:0007669"/>
    <property type="project" value="UniProtKB-ARBA"/>
</dbReference>
<evidence type="ECO:0000313" key="12">
    <source>
        <dbReference type="EMBL" id="PAA90014.1"/>
    </source>
</evidence>
<dbReference type="InterPro" id="IPR038492">
    <property type="entry name" value="GBBH-like_N_sf"/>
</dbReference>
<keyword evidence="6" id="KW-0124">Carnitine biosynthesis</keyword>
<gene>
    <name evidence="12" type="ORF">BOX15_Mlig022732g1</name>
</gene>
<dbReference type="FunFam" id="3.60.130.10:FF:000001">
    <property type="entry name" value="Trimethyllysine dioxygenase, mitochondrial"/>
    <property type="match status" value="1"/>
</dbReference>
<comment type="similarity">
    <text evidence="4">Belongs to the gamma-BBH/TMLD family.</text>
</comment>
<comment type="cofactor">
    <cofactor evidence="2">
        <name>L-ascorbate</name>
        <dbReference type="ChEBI" id="CHEBI:38290"/>
    </cofactor>
</comment>
<evidence type="ECO:0000256" key="7">
    <source>
        <dbReference type="ARBA" id="ARBA00022964"/>
    </source>
</evidence>
<evidence type="ECO:0000256" key="2">
    <source>
        <dbReference type="ARBA" id="ARBA00001961"/>
    </source>
</evidence>
<dbReference type="STRING" id="282301.A0A267GX51"/>
<dbReference type="InterPro" id="IPR050411">
    <property type="entry name" value="AlphaKG_dependent_hydroxylases"/>
</dbReference>
<keyword evidence="9" id="KW-0408">Iron</keyword>
<keyword evidence="5" id="KW-0479">Metal-binding</keyword>
<evidence type="ECO:0000256" key="1">
    <source>
        <dbReference type="ARBA" id="ARBA00001954"/>
    </source>
</evidence>
<dbReference type="SUPFAM" id="SSF51197">
    <property type="entry name" value="Clavaminate synthase-like"/>
    <property type="match status" value="1"/>
</dbReference>
<organism evidence="12 13">
    <name type="scientific">Macrostomum lignano</name>
    <dbReference type="NCBI Taxonomy" id="282301"/>
    <lineage>
        <taxon>Eukaryota</taxon>
        <taxon>Metazoa</taxon>
        <taxon>Spiralia</taxon>
        <taxon>Lophotrochozoa</taxon>
        <taxon>Platyhelminthes</taxon>
        <taxon>Rhabditophora</taxon>
        <taxon>Macrostomorpha</taxon>
        <taxon>Macrostomida</taxon>
        <taxon>Macrostomidae</taxon>
        <taxon>Macrostomum</taxon>
    </lineage>
</organism>
<reference evidence="12 13" key="1">
    <citation type="submission" date="2017-06" db="EMBL/GenBank/DDBJ databases">
        <title>A platform for efficient transgenesis in Macrostomum lignano, a flatworm model organism for stem cell research.</title>
        <authorList>
            <person name="Berezikov E."/>
        </authorList>
    </citation>
    <scope>NUCLEOTIDE SEQUENCE [LARGE SCALE GENOMIC DNA]</scope>
    <source>
        <strain evidence="12">DV1</strain>
        <tissue evidence="12">Whole organism</tissue>
    </source>
</reference>
<feature type="domain" description="Gamma-butyrobetaine hydroxylase-like N-terminal" evidence="11">
    <location>
        <begin position="39"/>
        <end position="124"/>
    </location>
</feature>
<dbReference type="Proteomes" id="UP000215902">
    <property type="component" value="Unassembled WGS sequence"/>
</dbReference>
<keyword evidence="7" id="KW-0223">Dioxygenase</keyword>
<dbReference type="Gene3D" id="3.30.2020.30">
    <property type="match status" value="1"/>
</dbReference>
<dbReference type="InterPro" id="IPR003819">
    <property type="entry name" value="TauD/TfdA-like"/>
</dbReference>
<evidence type="ECO:0008006" key="14">
    <source>
        <dbReference type="Google" id="ProtNLM"/>
    </source>
</evidence>
<dbReference type="GO" id="GO:0005739">
    <property type="term" value="C:mitochondrion"/>
    <property type="evidence" value="ECO:0007669"/>
    <property type="project" value="TreeGrafter"/>
</dbReference>